<feature type="domain" description="D-isomer specific 2-hydroxyacid dehydrogenase NAD-binding" evidence="6">
    <location>
        <begin position="121"/>
        <end position="301"/>
    </location>
</feature>
<evidence type="ECO:0000256" key="3">
    <source>
        <dbReference type="ARBA" id="ARBA00023027"/>
    </source>
</evidence>
<dbReference type="PROSITE" id="PS00671">
    <property type="entry name" value="D_2_HYDROXYACID_DH_3"/>
    <property type="match status" value="1"/>
</dbReference>
<dbReference type="SUPFAM" id="SSF52283">
    <property type="entry name" value="Formate/glycerate dehydrogenase catalytic domain-like"/>
    <property type="match status" value="1"/>
</dbReference>
<proteinExistence type="inferred from homology"/>
<organism evidence="7 8">
    <name type="scientific">Zasmidium cellare</name>
    <name type="common">Wine cellar mold</name>
    <name type="synonym">Racodium cellare</name>
    <dbReference type="NCBI Taxonomy" id="395010"/>
    <lineage>
        <taxon>Eukaryota</taxon>
        <taxon>Fungi</taxon>
        <taxon>Dikarya</taxon>
        <taxon>Ascomycota</taxon>
        <taxon>Pezizomycotina</taxon>
        <taxon>Dothideomycetes</taxon>
        <taxon>Dothideomycetidae</taxon>
        <taxon>Mycosphaerellales</taxon>
        <taxon>Mycosphaerellaceae</taxon>
        <taxon>Zasmidium</taxon>
    </lineage>
</organism>
<keyword evidence="8" id="KW-1185">Reference proteome</keyword>
<evidence type="ECO:0000256" key="4">
    <source>
        <dbReference type="RuleBase" id="RU003719"/>
    </source>
</evidence>
<dbReference type="PANTHER" id="PTHR43761:SF1">
    <property type="entry name" value="D-ISOMER SPECIFIC 2-HYDROXYACID DEHYDROGENASE CATALYTIC DOMAIN-CONTAINING PROTEIN-RELATED"/>
    <property type="match status" value="1"/>
</dbReference>
<evidence type="ECO:0000256" key="2">
    <source>
        <dbReference type="ARBA" id="ARBA00023002"/>
    </source>
</evidence>
<dbReference type="Proteomes" id="UP001305779">
    <property type="component" value="Unassembled WGS sequence"/>
</dbReference>
<reference evidence="7 8" key="1">
    <citation type="journal article" date="2023" name="G3 (Bethesda)">
        <title>A chromosome-level genome assembly of Zasmidium syzygii isolated from banana leaves.</title>
        <authorList>
            <person name="van Westerhoven A.C."/>
            <person name="Mehrabi R."/>
            <person name="Talebi R."/>
            <person name="Steentjes M.B.F."/>
            <person name="Corcolon B."/>
            <person name="Chong P.A."/>
            <person name="Kema G.H.J."/>
            <person name="Seidl M.F."/>
        </authorList>
    </citation>
    <scope>NUCLEOTIDE SEQUENCE [LARGE SCALE GENOMIC DNA]</scope>
    <source>
        <strain evidence="7 8">P124</strain>
    </source>
</reference>
<evidence type="ECO:0000259" key="6">
    <source>
        <dbReference type="Pfam" id="PF02826"/>
    </source>
</evidence>
<dbReference type="InterPro" id="IPR029753">
    <property type="entry name" value="D-isomer_DH_CS"/>
</dbReference>
<dbReference type="Pfam" id="PF02826">
    <property type="entry name" value="2-Hacid_dh_C"/>
    <property type="match status" value="1"/>
</dbReference>
<dbReference type="Gene3D" id="3.40.50.720">
    <property type="entry name" value="NAD(P)-binding Rossmann-like Domain"/>
    <property type="match status" value="2"/>
</dbReference>
<dbReference type="SUPFAM" id="SSF51735">
    <property type="entry name" value="NAD(P)-binding Rossmann-fold domains"/>
    <property type="match status" value="1"/>
</dbReference>
<dbReference type="InterPro" id="IPR036291">
    <property type="entry name" value="NAD(P)-bd_dom_sf"/>
</dbReference>
<feature type="domain" description="D-isomer specific 2-hydroxyacid dehydrogenase catalytic" evidence="5">
    <location>
        <begin position="27"/>
        <end position="327"/>
    </location>
</feature>
<gene>
    <name evidence="7" type="ORF">PRZ48_005740</name>
</gene>
<dbReference type="EMBL" id="JAXOVC010000004">
    <property type="protein sequence ID" value="KAK4502315.1"/>
    <property type="molecule type" value="Genomic_DNA"/>
</dbReference>
<evidence type="ECO:0008006" key="9">
    <source>
        <dbReference type="Google" id="ProtNLM"/>
    </source>
</evidence>
<comment type="similarity">
    <text evidence="1 4">Belongs to the D-isomer specific 2-hydroxyacid dehydrogenase family.</text>
</comment>
<evidence type="ECO:0000256" key="1">
    <source>
        <dbReference type="ARBA" id="ARBA00005854"/>
    </source>
</evidence>
<sequence>MAPGLIDLQDSSGHEQPSAGMEILYMIDTFHPEAVKHAQQLFRVVLPTDPEVQNWRENARYLAVRGSYITAADIKACRSLRAIGKQGVGLDKIDVDACREAGIQVFNTPGVNSRAVAELVLALTMSVAREIGSIRVRQSQGELVPKETCSGLLLGGKTLGLIGRGNISRCVADIFRGAFNASIVAYDPFAPADAWKDLDHIRAKSVAEVLEPADVVSVHVPLTKDTKGLIALKEMKTMKSNAILINAARGGIVNEEDLLTALEAGFIWGAGIDCHEEEPPTRAKYERLWSHPRVISTPHIGAATSQTQAETAIAAVDSVYRYIQNQKGQ</sequence>
<comment type="caution">
    <text evidence="7">The sequence shown here is derived from an EMBL/GenBank/DDBJ whole genome shotgun (WGS) entry which is preliminary data.</text>
</comment>
<dbReference type="PANTHER" id="PTHR43761">
    <property type="entry name" value="D-ISOMER SPECIFIC 2-HYDROXYACID DEHYDROGENASE FAMILY PROTEIN (AFU_ORTHOLOGUE AFUA_1G13630)"/>
    <property type="match status" value="1"/>
</dbReference>
<evidence type="ECO:0000259" key="5">
    <source>
        <dbReference type="Pfam" id="PF00389"/>
    </source>
</evidence>
<keyword evidence="3" id="KW-0520">NAD</keyword>
<dbReference type="InterPro" id="IPR006140">
    <property type="entry name" value="D-isomer_DH_NAD-bd"/>
</dbReference>
<dbReference type="InterPro" id="IPR050418">
    <property type="entry name" value="D-iso_2-hydroxyacid_DH_PdxB"/>
</dbReference>
<accession>A0ABR0EM35</accession>
<evidence type="ECO:0000313" key="7">
    <source>
        <dbReference type="EMBL" id="KAK4502315.1"/>
    </source>
</evidence>
<dbReference type="Pfam" id="PF00389">
    <property type="entry name" value="2-Hacid_dh"/>
    <property type="match status" value="1"/>
</dbReference>
<protein>
    <recommendedName>
        <fullName evidence="9">D-3-phosphoglycerate dehydrogenase</fullName>
    </recommendedName>
</protein>
<evidence type="ECO:0000313" key="8">
    <source>
        <dbReference type="Proteomes" id="UP001305779"/>
    </source>
</evidence>
<name>A0ABR0EM35_ZASCE</name>
<dbReference type="InterPro" id="IPR006139">
    <property type="entry name" value="D-isomer_2_OHA_DH_cat_dom"/>
</dbReference>
<keyword evidence="2 4" id="KW-0560">Oxidoreductase</keyword>